<protein>
    <submittedName>
        <fullName evidence="6">Alkaline-phosphatase-like protein</fullName>
    </submittedName>
</protein>
<keyword evidence="4" id="KW-0325">Glycoprotein</keyword>
<dbReference type="InterPro" id="IPR017850">
    <property type="entry name" value="Alkaline_phosphatase_core_sf"/>
</dbReference>
<reference evidence="6 7" key="1">
    <citation type="submission" date="2024-07" db="EMBL/GenBank/DDBJ databases">
        <title>Section-level genome sequencing and comparative genomics of Aspergillus sections Usti and Cavernicolus.</title>
        <authorList>
            <consortium name="Lawrence Berkeley National Laboratory"/>
            <person name="Nybo J.L."/>
            <person name="Vesth T.C."/>
            <person name="Theobald S."/>
            <person name="Frisvad J.C."/>
            <person name="Larsen T.O."/>
            <person name="Kjaerboelling I."/>
            <person name="Rothschild-Mancinelli K."/>
            <person name="Lyhne E.K."/>
            <person name="Kogle M.E."/>
            <person name="Barry K."/>
            <person name="Clum A."/>
            <person name="Na H."/>
            <person name="Ledsgaard L."/>
            <person name="Lin J."/>
            <person name="Lipzen A."/>
            <person name="Kuo A."/>
            <person name="Riley R."/>
            <person name="Mondo S."/>
            <person name="Labutti K."/>
            <person name="Haridas S."/>
            <person name="Pangalinan J."/>
            <person name="Salamov A.A."/>
            <person name="Simmons B.A."/>
            <person name="Magnuson J.K."/>
            <person name="Chen J."/>
            <person name="Drula E."/>
            <person name="Henrissat B."/>
            <person name="Wiebenga A."/>
            <person name="Lubbers R.J."/>
            <person name="Gomes A.C."/>
            <person name="Makela M.R."/>
            <person name="Stajich J."/>
            <person name="Grigoriev I.V."/>
            <person name="Mortensen U.H."/>
            <person name="De Vries R.P."/>
            <person name="Baker S.E."/>
            <person name="Andersen M.R."/>
        </authorList>
    </citation>
    <scope>NUCLEOTIDE SEQUENCE [LARGE SCALE GENOMIC DNA]</scope>
    <source>
        <strain evidence="6 7">CBS 588.65</strain>
    </source>
</reference>
<evidence type="ECO:0000313" key="7">
    <source>
        <dbReference type="Proteomes" id="UP001610334"/>
    </source>
</evidence>
<dbReference type="PANTHER" id="PTHR43108">
    <property type="entry name" value="N-ACETYLGLUCOSAMINE-6-SULFATASE FAMILY MEMBER"/>
    <property type="match status" value="1"/>
</dbReference>
<dbReference type="InterPro" id="IPR000917">
    <property type="entry name" value="Sulfatase_N"/>
</dbReference>
<comment type="caution">
    <text evidence="6">The sequence shown here is derived from an EMBL/GenBank/DDBJ whole genome shotgun (WGS) entry which is preliminary data.</text>
</comment>
<feature type="domain" description="Sulfatase N-terminal" evidence="5">
    <location>
        <begin position="22"/>
        <end position="368"/>
    </location>
</feature>
<sequence length="551" mass="62289">MRFSSLVALAGLSAISEATRQPNFLFIFTDDQDLTMNSVEYMPHVRDRIREKGIDFTNHFVTTSLCCPSRVSLWTGRQAHNTNVTNVSPPYGGYPKFVSQGFNEDWFPVWLQNAGYNTYYVGKLFNSHSVETYNDPFVKGFNGSDFLLDPFTYSYWNSTYQRNHEPPKSYAGHYTTDVTEEKALGFLDDALEDASRPFFLTVAPIAPHFDQQPDSPAGTPPQAPVPAPRHAHLFPQARVPRVPSFNPVHQSGVSWIKELARQNQSVVDYEDYFYRQRLRSLQGVDELVDKLITRLEKSGQIKNTYIIYSSDNGFHIGHHRLPPGKTTSYDEDIRVPFFVRGPGIRPKQREDSVTTHIDFAPTIFELLGLPLRDDFDGTPMRIARNSAAVAHEHVTVEYWGSAVLEGNYSRISSTSTYRIPNNTYKSARIVSEQHNLFYAVWCNNDHELYDLNADPYEMNNIYNSAPQALLNRLDALLLVLKSCAGSTCIKPWAELHPDGSVESLSDALSSEYDEFYENLPKVSYSVCEGGYIIAAEGPQWGDLGFNSSSNS</sequence>
<dbReference type="Proteomes" id="UP001610334">
    <property type="component" value="Unassembled WGS sequence"/>
</dbReference>
<dbReference type="PIRSF" id="PIRSF000972">
    <property type="entry name" value="Arylsulf_plant"/>
    <property type="match status" value="1"/>
</dbReference>
<keyword evidence="2" id="KW-0732">Signal</keyword>
<proteinExistence type="inferred from homology"/>
<evidence type="ECO:0000256" key="3">
    <source>
        <dbReference type="ARBA" id="ARBA00022801"/>
    </source>
</evidence>
<keyword evidence="3" id="KW-0378">Hydrolase</keyword>
<evidence type="ECO:0000256" key="2">
    <source>
        <dbReference type="ARBA" id="ARBA00022729"/>
    </source>
</evidence>
<dbReference type="SUPFAM" id="SSF53649">
    <property type="entry name" value="Alkaline phosphatase-like"/>
    <property type="match status" value="1"/>
</dbReference>
<dbReference type="PROSITE" id="PS00523">
    <property type="entry name" value="SULFATASE_1"/>
    <property type="match status" value="1"/>
</dbReference>
<gene>
    <name evidence="6" type="ORF">BJX63DRAFT_445076</name>
</gene>
<dbReference type="InterPro" id="IPR024607">
    <property type="entry name" value="Sulfatase_CS"/>
</dbReference>
<accession>A0ABR4H333</accession>
<dbReference type="CDD" id="cd16147">
    <property type="entry name" value="G6S"/>
    <property type="match status" value="1"/>
</dbReference>
<dbReference type="Gene3D" id="3.40.720.10">
    <property type="entry name" value="Alkaline Phosphatase, subunit A"/>
    <property type="match status" value="1"/>
</dbReference>
<dbReference type="Pfam" id="PF00884">
    <property type="entry name" value="Sulfatase"/>
    <property type="match status" value="1"/>
</dbReference>
<evidence type="ECO:0000313" key="6">
    <source>
        <dbReference type="EMBL" id="KAL2809852.1"/>
    </source>
</evidence>
<name>A0ABR4H333_9EURO</name>
<dbReference type="EMBL" id="JBFXLT010000081">
    <property type="protein sequence ID" value="KAL2809852.1"/>
    <property type="molecule type" value="Genomic_DNA"/>
</dbReference>
<keyword evidence="7" id="KW-1185">Reference proteome</keyword>
<organism evidence="6 7">
    <name type="scientific">Aspergillus granulosus</name>
    <dbReference type="NCBI Taxonomy" id="176169"/>
    <lineage>
        <taxon>Eukaryota</taxon>
        <taxon>Fungi</taxon>
        <taxon>Dikarya</taxon>
        <taxon>Ascomycota</taxon>
        <taxon>Pezizomycotina</taxon>
        <taxon>Eurotiomycetes</taxon>
        <taxon>Eurotiomycetidae</taxon>
        <taxon>Eurotiales</taxon>
        <taxon>Aspergillaceae</taxon>
        <taxon>Aspergillus</taxon>
        <taxon>Aspergillus subgen. Nidulantes</taxon>
    </lineage>
</organism>
<dbReference type="InterPro" id="IPR012083">
    <property type="entry name" value="Arylsulfatase"/>
</dbReference>
<comment type="similarity">
    <text evidence="1">Belongs to the sulfatase family.</text>
</comment>
<evidence type="ECO:0000259" key="5">
    <source>
        <dbReference type="Pfam" id="PF00884"/>
    </source>
</evidence>
<evidence type="ECO:0000256" key="1">
    <source>
        <dbReference type="ARBA" id="ARBA00008779"/>
    </source>
</evidence>
<evidence type="ECO:0000256" key="4">
    <source>
        <dbReference type="ARBA" id="ARBA00023180"/>
    </source>
</evidence>
<dbReference type="PANTHER" id="PTHR43108:SF8">
    <property type="entry name" value="SD21168P"/>
    <property type="match status" value="1"/>
</dbReference>